<keyword evidence="4" id="KW-1185">Reference proteome</keyword>
<dbReference type="Gene3D" id="3.20.20.70">
    <property type="entry name" value="Aldolase class I"/>
    <property type="match status" value="1"/>
</dbReference>
<dbReference type="Proteomes" id="UP000191500">
    <property type="component" value="Unassembled WGS sequence"/>
</dbReference>
<comment type="caution">
    <text evidence="3">The sequence shown here is derived from an EMBL/GenBank/DDBJ whole genome shotgun (WGS) entry which is preliminary data.</text>
</comment>
<dbReference type="EMBL" id="MDDG01000009">
    <property type="protein sequence ID" value="OQE37910.1"/>
    <property type="molecule type" value="Genomic_DNA"/>
</dbReference>
<sequence length="158" mass="18229">MDHDWKQVLHPGQSFTIVPVAMTRVAGGLESAFSTLTNYRRQIMRPYDDNEILPIIFIDHMNCLMGDPNDEKVAALLDPWPRREPNTSLLMLDGRFQRDYRYSKVRTWMDTVIHNLVINYGVGYFNFDYNIDVTQGTDIGGSFSTGTAHLEHQRAYLV</sequence>
<dbReference type="GO" id="GO:0004557">
    <property type="term" value="F:alpha-galactosidase activity"/>
    <property type="evidence" value="ECO:0007669"/>
    <property type="project" value="UniProtKB-EC"/>
</dbReference>
<evidence type="ECO:0000256" key="1">
    <source>
        <dbReference type="ARBA" id="ARBA00001255"/>
    </source>
</evidence>
<comment type="catalytic activity">
    <reaction evidence="1">
        <text>Hydrolysis of terminal, non-reducing alpha-D-galactose residues in alpha-D-galactosides, including galactose oligosaccharides, galactomannans and galactolipids.</text>
        <dbReference type="EC" id="3.2.1.22"/>
    </reaction>
</comment>
<proteinExistence type="predicted"/>
<gene>
    <name evidence="3" type="ORF">PENCOP_c009G08744</name>
</gene>
<dbReference type="InterPro" id="IPR017853">
    <property type="entry name" value="GH"/>
</dbReference>
<evidence type="ECO:0000313" key="4">
    <source>
        <dbReference type="Proteomes" id="UP000191500"/>
    </source>
</evidence>
<evidence type="ECO:0000313" key="3">
    <source>
        <dbReference type="EMBL" id="OQE37910.1"/>
    </source>
</evidence>
<dbReference type="STRING" id="36646.A0A1V6UHJ9"/>
<reference evidence="4" key="1">
    <citation type="journal article" date="2017" name="Nat. Microbiol.">
        <title>Global analysis of biosynthetic gene clusters reveals vast potential of secondary metabolite production in Penicillium species.</title>
        <authorList>
            <person name="Nielsen J.C."/>
            <person name="Grijseels S."/>
            <person name="Prigent S."/>
            <person name="Ji B."/>
            <person name="Dainat J."/>
            <person name="Nielsen K.F."/>
            <person name="Frisvad J.C."/>
            <person name="Workman M."/>
            <person name="Nielsen J."/>
        </authorList>
    </citation>
    <scope>NUCLEOTIDE SEQUENCE [LARGE SCALE GENOMIC DNA]</scope>
    <source>
        <strain evidence="4">IBT 31321</strain>
    </source>
</reference>
<name>A0A1V6UHJ9_9EURO</name>
<dbReference type="EC" id="3.2.1.22" evidence="2"/>
<organism evidence="3 4">
    <name type="scientific">Penicillium coprophilum</name>
    <dbReference type="NCBI Taxonomy" id="36646"/>
    <lineage>
        <taxon>Eukaryota</taxon>
        <taxon>Fungi</taxon>
        <taxon>Dikarya</taxon>
        <taxon>Ascomycota</taxon>
        <taxon>Pezizomycotina</taxon>
        <taxon>Eurotiomycetes</taxon>
        <taxon>Eurotiomycetidae</taxon>
        <taxon>Eurotiales</taxon>
        <taxon>Aspergillaceae</taxon>
        <taxon>Penicillium</taxon>
    </lineage>
</organism>
<dbReference type="InterPro" id="IPR013785">
    <property type="entry name" value="Aldolase_TIM"/>
</dbReference>
<protein>
    <recommendedName>
        <fullName evidence="2">alpha-galactosidase</fullName>
        <ecNumber evidence="2">3.2.1.22</ecNumber>
    </recommendedName>
</protein>
<evidence type="ECO:0000256" key="2">
    <source>
        <dbReference type="ARBA" id="ARBA00012755"/>
    </source>
</evidence>
<dbReference type="SUPFAM" id="SSF51445">
    <property type="entry name" value="(Trans)glycosidases"/>
    <property type="match status" value="1"/>
</dbReference>
<dbReference type="AlphaFoldDB" id="A0A1V6UHJ9"/>
<accession>A0A1V6UHJ9</accession>